<evidence type="ECO:0000256" key="2">
    <source>
        <dbReference type="PROSITE-ProRule" id="PRU00335"/>
    </source>
</evidence>
<evidence type="ECO:0000313" key="4">
    <source>
        <dbReference type="EMBL" id="RRN05859.1"/>
    </source>
</evidence>
<evidence type="ECO:0000313" key="5">
    <source>
        <dbReference type="Proteomes" id="UP000276010"/>
    </source>
</evidence>
<dbReference type="Gene3D" id="1.10.357.10">
    <property type="entry name" value="Tetracycline Repressor, domain 2"/>
    <property type="match status" value="1"/>
</dbReference>
<organism evidence="4 5">
    <name type="scientific">Bibersteinia trehalosi</name>
    <name type="common">Pasteurella trehalosi</name>
    <dbReference type="NCBI Taxonomy" id="47735"/>
    <lineage>
        <taxon>Bacteria</taxon>
        <taxon>Pseudomonadati</taxon>
        <taxon>Pseudomonadota</taxon>
        <taxon>Gammaproteobacteria</taxon>
        <taxon>Pasteurellales</taxon>
        <taxon>Pasteurellaceae</taxon>
        <taxon>Bibersteinia</taxon>
    </lineage>
</organism>
<evidence type="ECO:0000259" key="3">
    <source>
        <dbReference type="PROSITE" id="PS50977"/>
    </source>
</evidence>
<dbReference type="PROSITE" id="PS50977">
    <property type="entry name" value="HTH_TETR_2"/>
    <property type="match status" value="1"/>
</dbReference>
<dbReference type="Proteomes" id="UP000276010">
    <property type="component" value="Unassembled WGS sequence"/>
</dbReference>
<reference evidence="4 5" key="1">
    <citation type="submission" date="2018-11" db="EMBL/GenBank/DDBJ databases">
        <title>Whole genome sequence of Bibersteinia trehalosi strain OADDL-BT1 an multidrug resistant pathogen isolate.</title>
        <authorList>
            <person name="Couger M."/>
            <person name="Ramachandran A."/>
        </authorList>
    </citation>
    <scope>NUCLEOTIDE SEQUENCE [LARGE SCALE GENOMIC DNA]</scope>
    <source>
        <strain evidence="4 5">OADDL-BT1</strain>
    </source>
</reference>
<comment type="caution">
    <text evidence="4">The sequence shown here is derived from an EMBL/GenBank/DDBJ whole genome shotgun (WGS) entry which is preliminary data.</text>
</comment>
<dbReference type="SUPFAM" id="SSF46689">
    <property type="entry name" value="Homeodomain-like"/>
    <property type="match status" value="1"/>
</dbReference>
<keyword evidence="1 2" id="KW-0238">DNA-binding</keyword>
<dbReference type="RefSeq" id="WP_125134297.1">
    <property type="nucleotide sequence ID" value="NZ_RRUC01000004.1"/>
</dbReference>
<dbReference type="InterPro" id="IPR050624">
    <property type="entry name" value="HTH-type_Tx_Regulator"/>
</dbReference>
<dbReference type="InterPro" id="IPR001647">
    <property type="entry name" value="HTH_TetR"/>
</dbReference>
<accession>A0A3R8SSK5</accession>
<protein>
    <submittedName>
        <fullName evidence="4">TetR family transcriptional regulator</fullName>
    </submittedName>
</protein>
<dbReference type="EMBL" id="RRUC01000004">
    <property type="protein sequence ID" value="RRN05859.1"/>
    <property type="molecule type" value="Genomic_DNA"/>
</dbReference>
<dbReference type="AlphaFoldDB" id="A0A3R8SSK5"/>
<proteinExistence type="predicted"/>
<dbReference type="GO" id="GO:0003677">
    <property type="term" value="F:DNA binding"/>
    <property type="evidence" value="ECO:0007669"/>
    <property type="project" value="UniProtKB-UniRule"/>
</dbReference>
<gene>
    <name evidence="4" type="ORF">EIM44_00575</name>
</gene>
<evidence type="ECO:0000256" key="1">
    <source>
        <dbReference type="ARBA" id="ARBA00023125"/>
    </source>
</evidence>
<name>A0A3R8SSK5_BIBTR</name>
<sequence>MSGQKQDLRVVRTHALIKNALIELLKNNEFEKISVQDIVEKAMINRATFYKYYSGKSDLAGVMIEELKQAHAQLLQTKQQSDDLNHFINTALPAFYEKRQIILVLWKIRTKRHHLWDDMFLMIKNNYIDKQGHLYPKQNLDYQGEILATMMLKTAQYYFEQDLPIPVKQVWREIEQVVKAIQMD</sequence>
<dbReference type="Pfam" id="PF00440">
    <property type="entry name" value="TetR_N"/>
    <property type="match status" value="1"/>
</dbReference>
<feature type="domain" description="HTH tetR-type" evidence="3">
    <location>
        <begin position="11"/>
        <end position="71"/>
    </location>
</feature>
<dbReference type="PANTHER" id="PTHR43479:SF7">
    <property type="entry name" value="TETR-FAMILY TRANSCRIPTIONAL REGULATOR"/>
    <property type="match status" value="1"/>
</dbReference>
<feature type="DNA-binding region" description="H-T-H motif" evidence="2">
    <location>
        <begin position="34"/>
        <end position="53"/>
    </location>
</feature>
<dbReference type="PANTHER" id="PTHR43479">
    <property type="entry name" value="ACREF/ENVCD OPERON REPRESSOR-RELATED"/>
    <property type="match status" value="1"/>
</dbReference>
<dbReference type="InterPro" id="IPR009057">
    <property type="entry name" value="Homeodomain-like_sf"/>
</dbReference>